<protein>
    <submittedName>
        <fullName evidence="1">Uncharacterized protein</fullName>
    </submittedName>
</protein>
<reference evidence="1" key="1">
    <citation type="journal article" date="2021" name="Genome Biol. Evol.">
        <title>A High-Quality Reference Genome for a Parasitic Bivalve with Doubly Uniparental Inheritance (Bivalvia: Unionida).</title>
        <authorList>
            <person name="Smith C.H."/>
        </authorList>
    </citation>
    <scope>NUCLEOTIDE SEQUENCE</scope>
    <source>
        <strain evidence="1">CHS0354</strain>
    </source>
</reference>
<comment type="caution">
    <text evidence="1">The sequence shown here is derived from an EMBL/GenBank/DDBJ whole genome shotgun (WGS) entry which is preliminary data.</text>
</comment>
<keyword evidence="2" id="KW-1185">Reference proteome</keyword>
<evidence type="ECO:0000313" key="2">
    <source>
        <dbReference type="Proteomes" id="UP001195483"/>
    </source>
</evidence>
<dbReference type="AlphaFoldDB" id="A0AAE0VMB9"/>
<accession>A0AAE0VMB9</accession>
<proteinExistence type="predicted"/>
<name>A0AAE0VMB9_9BIVA</name>
<reference evidence="1" key="3">
    <citation type="submission" date="2023-05" db="EMBL/GenBank/DDBJ databases">
        <authorList>
            <person name="Smith C.H."/>
        </authorList>
    </citation>
    <scope>NUCLEOTIDE SEQUENCE</scope>
    <source>
        <strain evidence="1">CHS0354</strain>
        <tissue evidence="1">Mantle</tissue>
    </source>
</reference>
<sequence length="569" mass="62602">MSSIKTTFIFSTLTAGPTETGVCNNSVRLENFLRNRLHGDPSHYNVLEKTYLSLKKMNMQSSNMGVKFQSNLVGKFENYISNTFNIDTVVLRSGAKSLDRLAYEGQTLAIAFLLCITRITEQTMATGEFHLIFAVTLLVFIPYGASQNICNFRLEVPNVEVCNLSGGLAEDFQENFFKLEGNLQGLVAFQDTSHDFLQTYLHGLNSQDRQTEEQLYKLMKNLQALQSLVAVHESVEEIEVAIPVTNLNVIDTVRKDFAKAVADLENKLTNLSIALKDNEKMRVQLNIDFERQLQINHKNINQAVQNVQTLESAITRALATASVAAVNANAPNASILSNLSDEIFKLSVRVETVRILTDSNLKDLERRAHVSENDVSNIGSDLQNVKSTLQTVDSVTPLVTANASIIRDAATVFGDRVGAFLQNNTMDVFMLKTNLSQIQQDVTGIGNDLLKFTIGQASFRSALSNLTHQVHSLDSLIVFSSGIEKNETGQVLSLQLVLESDKAALAYAFAVSDKIPRNFPINGDGSVANTEGLEVPIVHETEPTKGSGDEQHRLTGLEGWLGLKSGQGK</sequence>
<dbReference type="EMBL" id="JAEAOA010001560">
    <property type="protein sequence ID" value="KAK3583528.1"/>
    <property type="molecule type" value="Genomic_DNA"/>
</dbReference>
<dbReference type="Proteomes" id="UP001195483">
    <property type="component" value="Unassembled WGS sequence"/>
</dbReference>
<evidence type="ECO:0000313" key="1">
    <source>
        <dbReference type="EMBL" id="KAK3583528.1"/>
    </source>
</evidence>
<reference evidence="1" key="2">
    <citation type="journal article" date="2021" name="Genome Biol. Evol.">
        <title>Developing a high-quality reference genome for a parasitic bivalve with doubly uniparental inheritance (Bivalvia: Unionida).</title>
        <authorList>
            <person name="Smith C.H."/>
        </authorList>
    </citation>
    <scope>NUCLEOTIDE SEQUENCE</scope>
    <source>
        <strain evidence="1">CHS0354</strain>
        <tissue evidence="1">Mantle</tissue>
    </source>
</reference>
<organism evidence="1 2">
    <name type="scientific">Potamilus streckersoni</name>
    <dbReference type="NCBI Taxonomy" id="2493646"/>
    <lineage>
        <taxon>Eukaryota</taxon>
        <taxon>Metazoa</taxon>
        <taxon>Spiralia</taxon>
        <taxon>Lophotrochozoa</taxon>
        <taxon>Mollusca</taxon>
        <taxon>Bivalvia</taxon>
        <taxon>Autobranchia</taxon>
        <taxon>Heteroconchia</taxon>
        <taxon>Palaeoheterodonta</taxon>
        <taxon>Unionida</taxon>
        <taxon>Unionoidea</taxon>
        <taxon>Unionidae</taxon>
        <taxon>Ambleminae</taxon>
        <taxon>Lampsilini</taxon>
        <taxon>Potamilus</taxon>
    </lineage>
</organism>
<gene>
    <name evidence="1" type="ORF">CHS0354_026111</name>
</gene>